<dbReference type="PANTHER" id="PTHR43597:SF5">
    <property type="entry name" value="SUFE-LIKE PROTEIN 2, CHLOROPLASTIC"/>
    <property type="match status" value="1"/>
</dbReference>
<dbReference type="AlphaFoldDB" id="A0A8I1W9M5"/>
<dbReference type="Pfam" id="PF02657">
    <property type="entry name" value="SufE"/>
    <property type="match status" value="1"/>
</dbReference>
<evidence type="ECO:0000256" key="1">
    <source>
        <dbReference type="ARBA" id="ARBA00010282"/>
    </source>
</evidence>
<evidence type="ECO:0000256" key="2">
    <source>
        <dbReference type="PIRSR" id="PIRSR617763-1"/>
    </source>
</evidence>
<dbReference type="PANTHER" id="PTHR43597">
    <property type="entry name" value="SULFUR ACCEPTOR PROTEIN CSDE"/>
    <property type="match status" value="1"/>
</dbReference>
<dbReference type="EMBL" id="JAFNAA010000019">
    <property type="protein sequence ID" value="MBO1109461.1"/>
    <property type="molecule type" value="Genomic_DNA"/>
</dbReference>
<dbReference type="InterPro" id="IPR017763">
    <property type="entry name" value="Cysteine_desulfurase_CsdE"/>
</dbReference>
<evidence type="ECO:0000313" key="4">
    <source>
        <dbReference type="EMBL" id="MBO1109461.1"/>
    </source>
</evidence>
<protein>
    <submittedName>
        <fullName evidence="4">Cysteine desulfurase sulfur acceptor subunit CsdE</fullName>
        <ecNumber evidence="4">2.8.1.7</ecNumber>
    </submittedName>
</protein>
<name>A0A8I1W9M5_PLESH</name>
<keyword evidence="4" id="KW-0808">Transferase</keyword>
<dbReference type="EC" id="2.8.1.7" evidence="4"/>
<feature type="active site" description="Cysteine persulfide intermediate" evidence="2">
    <location>
        <position position="57"/>
    </location>
</feature>
<evidence type="ECO:0000259" key="3">
    <source>
        <dbReference type="Pfam" id="PF02657"/>
    </source>
</evidence>
<gene>
    <name evidence="4" type="primary">csdE</name>
    <name evidence="4" type="ORF">J2R62_14815</name>
</gene>
<evidence type="ECO:0000313" key="5">
    <source>
        <dbReference type="Proteomes" id="UP000664658"/>
    </source>
</evidence>
<dbReference type="NCBIfam" id="TIGR03391">
    <property type="entry name" value="FeS_syn_CsdE"/>
    <property type="match status" value="1"/>
</dbReference>
<dbReference type="SUPFAM" id="SSF82649">
    <property type="entry name" value="SufE/NifU"/>
    <property type="match status" value="1"/>
</dbReference>
<reference evidence="4" key="1">
    <citation type="submission" date="2021-03" db="EMBL/GenBank/DDBJ databases">
        <title>Plesiomonas shigelloides zfcc0051, isolated from zebrafish feces.</title>
        <authorList>
            <person name="Vanderhoek Z."/>
            <person name="Gaulke C."/>
        </authorList>
    </citation>
    <scope>NUCLEOTIDE SEQUENCE</scope>
    <source>
        <strain evidence="4">Zfcc0051</strain>
    </source>
</reference>
<dbReference type="Proteomes" id="UP000664658">
    <property type="component" value="Unassembled WGS sequence"/>
</dbReference>
<comment type="caution">
    <text evidence="4">The sequence shown here is derived from an EMBL/GenBank/DDBJ whole genome shotgun (WGS) entry which is preliminary data.</text>
</comment>
<comment type="similarity">
    <text evidence="1">Belongs to the SufE family.</text>
</comment>
<dbReference type="Gene3D" id="3.90.1010.10">
    <property type="match status" value="1"/>
</dbReference>
<dbReference type="GO" id="GO:0031071">
    <property type="term" value="F:cysteine desulfurase activity"/>
    <property type="evidence" value="ECO:0007669"/>
    <property type="project" value="UniProtKB-EC"/>
</dbReference>
<accession>A0A8I1W9M5</accession>
<dbReference type="InterPro" id="IPR003808">
    <property type="entry name" value="Fe-S_metab-assoc_dom"/>
</dbReference>
<organism evidence="4 5">
    <name type="scientific">Plesiomonas shigelloides</name>
    <name type="common">Aeromonas shigelloides</name>
    <dbReference type="NCBI Taxonomy" id="703"/>
    <lineage>
        <taxon>Bacteria</taxon>
        <taxon>Pseudomonadati</taxon>
        <taxon>Pseudomonadota</taxon>
        <taxon>Gammaproteobacteria</taxon>
        <taxon>Enterobacterales</taxon>
        <taxon>Enterobacteriaceae</taxon>
        <taxon>Plesiomonas</taxon>
    </lineage>
</organism>
<sequence>MLGSHPFGTQITWSELESRFSACKLWEDRYRQLILLARQLPSLSEQERGSQLELYGCENRVWLGMQVQPDGRLHFYADSEGRIVKGLLAVILTRIEGLSADDVLALDIPAALASLGIADQLSSSRAQGIEAISARLHELARTALGA</sequence>
<feature type="domain" description="Fe-S metabolism associated" evidence="3">
    <location>
        <begin position="19"/>
        <end position="138"/>
    </location>
</feature>
<dbReference type="RefSeq" id="WP_084977607.1">
    <property type="nucleotide sequence ID" value="NZ_CP062196.1"/>
</dbReference>
<proteinExistence type="inferred from homology"/>